<dbReference type="InterPro" id="IPR011008">
    <property type="entry name" value="Dimeric_a/b-barrel"/>
</dbReference>
<evidence type="ECO:0000313" key="1">
    <source>
        <dbReference type="EMBL" id="KPL50917.1"/>
    </source>
</evidence>
<sequence>MSRSEPASSIEPTQDAGRLFVQRDFSGPVVMLNLLKFRNVADHSGHPEVAPAMPISGAEAFDRYVRHTLPILRESGGDVLFHGEGGPILIGPADERWDMSMLIRQASAASFLSFAGHAEYLAGLGHRVAAVVDSRQMPLSEMPYPTGTERTRS</sequence>
<name>A0A0P6VVK3_9HYPH</name>
<evidence type="ECO:0008006" key="3">
    <source>
        <dbReference type="Google" id="ProtNLM"/>
    </source>
</evidence>
<dbReference type="STRING" id="665126.ABB55_00655"/>
<reference evidence="1 2" key="1">
    <citation type="submission" date="2015-09" db="EMBL/GenBank/DDBJ databases">
        <authorList>
            <person name="Jackson K.R."/>
            <person name="Lunt B.L."/>
            <person name="Fisher J.N.B."/>
            <person name="Gardner A.V."/>
            <person name="Bailey M.E."/>
            <person name="Deus L.M."/>
            <person name="Earl A.S."/>
            <person name="Gibby P.D."/>
            <person name="Hartmann K.A."/>
            <person name="Liu J.E."/>
            <person name="Manci A.M."/>
            <person name="Nielsen D.A."/>
            <person name="Solomon M.B."/>
            <person name="Breakwell D.P."/>
            <person name="Burnett S.H."/>
            <person name="Grose J.H."/>
        </authorList>
    </citation>
    <scope>NUCLEOTIDE SEQUENCE [LARGE SCALE GENOMIC DNA]</scope>
    <source>
        <strain evidence="1 2">16</strain>
    </source>
</reference>
<dbReference type="RefSeq" id="WP_054357080.1">
    <property type="nucleotide sequence ID" value="NZ_LJYW01000001.1"/>
</dbReference>
<accession>A0A0P6VVK3</accession>
<reference evidence="1 2" key="2">
    <citation type="submission" date="2015-10" db="EMBL/GenBank/DDBJ databases">
        <title>Draft Genome Sequence of Prosthecomicrobium hirschii ATCC 27832.</title>
        <authorList>
            <person name="Daniel J."/>
            <person name="Givan S.A."/>
            <person name="Brun Y.V."/>
            <person name="Brown P.J."/>
        </authorList>
    </citation>
    <scope>NUCLEOTIDE SEQUENCE [LARGE SCALE GENOMIC DNA]</scope>
    <source>
        <strain evidence="1 2">16</strain>
    </source>
</reference>
<comment type="caution">
    <text evidence="1">The sequence shown here is derived from an EMBL/GenBank/DDBJ whole genome shotgun (WGS) entry which is preliminary data.</text>
</comment>
<dbReference type="Proteomes" id="UP000048984">
    <property type="component" value="Unassembled WGS sequence"/>
</dbReference>
<protein>
    <recommendedName>
        <fullName evidence="3">DUF1330 domain-containing protein</fullName>
    </recommendedName>
</protein>
<organism evidence="1 2">
    <name type="scientific">Prosthecodimorpha hirschii</name>
    <dbReference type="NCBI Taxonomy" id="665126"/>
    <lineage>
        <taxon>Bacteria</taxon>
        <taxon>Pseudomonadati</taxon>
        <taxon>Pseudomonadota</taxon>
        <taxon>Alphaproteobacteria</taxon>
        <taxon>Hyphomicrobiales</taxon>
        <taxon>Ancalomicrobiaceae</taxon>
        <taxon>Prosthecodimorpha</taxon>
    </lineage>
</organism>
<evidence type="ECO:0000313" key="2">
    <source>
        <dbReference type="Proteomes" id="UP000048984"/>
    </source>
</evidence>
<dbReference type="Gene3D" id="3.30.70.100">
    <property type="match status" value="1"/>
</dbReference>
<keyword evidence="2" id="KW-1185">Reference proteome</keyword>
<gene>
    <name evidence="1" type="ORF">ABB55_00655</name>
</gene>
<proteinExistence type="predicted"/>
<dbReference type="AlphaFoldDB" id="A0A0P6VVK3"/>
<dbReference type="EMBL" id="LJYW01000001">
    <property type="protein sequence ID" value="KPL50917.1"/>
    <property type="molecule type" value="Genomic_DNA"/>
</dbReference>
<dbReference type="SUPFAM" id="SSF54909">
    <property type="entry name" value="Dimeric alpha+beta barrel"/>
    <property type="match status" value="1"/>
</dbReference>